<proteinExistence type="predicted"/>
<dbReference type="AlphaFoldDB" id="A0A175RJW5"/>
<gene>
    <name evidence="1" type="ORF">NS365_17875</name>
</gene>
<accession>A0A175RJW5</accession>
<protein>
    <submittedName>
        <fullName evidence="1">Uncharacterized protein</fullName>
    </submittedName>
</protein>
<evidence type="ECO:0000313" key="1">
    <source>
        <dbReference type="EMBL" id="KTR03653.1"/>
    </source>
</evidence>
<dbReference type="EMBL" id="LDQA01000048">
    <property type="protein sequence ID" value="KTR03653.1"/>
    <property type="molecule type" value="Genomic_DNA"/>
</dbReference>
<name>A0A175RJW5_9HYPH</name>
<dbReference type="PATRIC" id="fig|401562.4.peg.3459"/>
<reference evidence="1 2" key="1">
    <citation type="journal article" date="2016" name="Front. Microbiol.">
        <title>Genomic Resource of Rice Seed Associated Bacteria.</title>
        <authorList>
            <person name="Midha S."/>
            <person name="Bansal K."/>
            <person name="Sharma S."/>
            <person name="Kumar N."/>
            <person name="Patil P.P."/>
            <person name="Chaudhry V."/>
            <person name="Patil P.B."/>
        </authorList>
    </citation>
    <scope>NUCLEOTIDE SEQUENCE [LARGE SCALE GENOMIC DNA]</scope>
    <source>
        <strain evidence="1 2">NS365</strain>
    </source>
</reference>
<evidence type="ECO:0000313" key="2">
    <source>
        <dbReference type="Proteomes" id="UP000078529"/>
    </source>
</evidence>
<comment type="caution">
    <text evidence="1">The sequence shown here is derived from an EMBL/GenBank/DDBJ whole genome shotgun (WGS) entry which is preliminary data.</text>
</comment>
<dbReference type="Proteomes" id="UP000078529">
    <property type="component" value="Unassembled WGS sequence"/>
</dbReference>
<organism evidence="1 2">
    <name type="scientific">Aureimonas ureilytica</name>
    <dbReference type="NCBI Taxonomy" id="401562"/>
    <lineage>
        <taxon>Bacteria</taxon>
        <taxon>Pseudomonadati</taxon>
        <taxon>Pseudomonadota</taxon>
        <taxon>Alphaproteobacteria</taxon>
        <taxon>Hyphomicrobiales</taxon>
        <taxon>Aurantimonadaceae</taxon>
        <taxon>Aureimonas</taxon>
    </lineage>
</organism>
<dbReference type="RefSeq" id="WP_058601653.1">
    <property type="nucleotide sequence ID" value="NZ_LDQA01000048.1"/>
</dbReference>
<keyword evidence="2" id="KW-1185">Reference proteome</keyword>
<sequence>MPKTIEAFAAYHRQKELLTDYLQVASAGLALLRRNVDVPNAPALLGALVDACGVKHWRVGKQYGSAAEKVEAGIKALGEQGVVQHVAAFDLFSRAAVQDACRFSARARHSFEPLNHEHALLRLSSAKRWVSGHCCNDVAGQLDNLSTRLDQLQVWTGWTPSPALAATLPLFELVRSVRNRIAHDASLVGSHLAELSTSSDTVKALAAFRKTYARADLPTLPEFVRGQPLKLDTVHAILFGAFLYEIAKEVNAHLVGLMDDDEFIDMAFYYSTVVEEHPARTIQHRSPEGRIRHFLADRYLRERGGFDGRRVIERLASQKVADTNDPANDSTYWKLALERHPVLVKAVMQSAASES</sequence>